<evidence type="ECO:0000313" key="3">
    <source>
        <dbReference type="EMBL" id="KAG5584126.1"/>
    </source>
</evidence>
<dbReference type="AlphaFoldDB" id="A0A9J5XA26"/>
<evidence type="ECO:0000313" key="4">
    <source>
        <dbReference type="Proteomes" id="UP000824120"/>
    </source>
</evidence>
<dbReference type="PANTHER" id="PTHR33127:SF92">
    <property type="entry name" value="F-BOX DOMAIN-CONTAINING PROTEIN"/>
    <property type="match status" value="1"/>
</dbReference>
<dbReference type="Pfam" id="PF03478">
    <property type="entry name" value="Beta-prop_KIB1-4"/>
    <property type="match status" value="1"/>
</dbReference>
<dbReference type="InterPro" id="IPR001810">
    <property type="entry name" value="F-box_dom"/>
</dbReference>
<protein>
    <recommendedName>
        <fullName evidence="5">F-box domain-containing protein</fullName>
    </recommendedName>
</protein>
<proteinExistence type="predicted"/>
<dbReference type="EMBL" id="JACXVP010000009">
    <property type="protein sequence ID" value="KAG5584126.1"/>
    <property type="molecule type" value="Genomic_DNA"/>
</dbReference>
<dbReference type="InterPro" id="IPR005174">
    <property type="entry name" value="KIB1-4_b-propeller"/>
</dbReference>
<sequence length="344" mass="39509">MEDALWSDCIPSDILELISSRLVAVEYFIFRAVCKRWRYTPMTPPRRPAQPEKSPCLITLRGDTGIVDFFHPVYNVMTTTSISILKLMDSRIRSSKANWLLISHGSHNMFFFNPISNDIIELPDLQEEYENICVWTFSCPPDSSSSACFVVGFDYLGNPPDVCIIKVGETNWTPIFFKNNIVYVLGDKGNLGILTINENSIPSWKFYGKSFLRRRLNSIQYVYMAEDVDNEGMLAVFLSHHEGKVEVWRYKMNGEVLEREKITSLDNKTLFVSLEGSCLKTCVAQGLGNKIYFSMFHNNNGVFYCLANRKYYSFDYLGIKAYSSSNIFNLVRPTSCIWIESEND</sequence>
<feature type="domain" description="KIB1-4 beta-propeller" evidence="2">
    <location>
        <begin position="86"/>
        <end position="302"/>
    </location>
</feature>
<comment type="caution">
    <text evidence="3">The sequence shown here is derived from an EMBL/GenBank/DDBJ whole genome shotgun (WGS) entry which is preliminary data.</text>
</comment>
<dbReference type="PANTHER" id="PTHR33127">
    <property type="entry name" value="TRANSMEMBRANE PROTEIN"/>
    <property type="match status" value="1"/>
</dbReference>
<name>A0A9J5XA26_SOLCO</name>
<dbReference type="Pfam" id="PF00646">
    <property type="entry name" value="F-box"/>
    <property type="match status" value="1"/>
</dbReference>
<gene>
    <name evidence="3" type="ORF">H5410_044560</name>
</gene>
<evidence type="ECO:0008006" key="5">
    <source>
        <dbReference type="Google" id="ProtNLM"/>
    </source>
</evidence>
<organism evidence="3 4">
    <name type="scientific">Solanum commersonii</name>
    <name type="common">Commerson's wild potato</name>
    <name type="synonym">Commerson's nightshade</name>
    <dbReference type="NCBI Taxonomy" id="4109"/>
    <lineage>
        <taxon>Eukaryota</taxon>
        <taxon>Viridiplantae</taxon>
        <taxon>Streptophyta</taxon>
        <taxon>Embryophyta</taxon>
        <taxon>Tracheophyta</taxon>
        <taxon>Spermatophyta</taxon>
        <taxon>Magnoliopsida</taxon>
        <taxon>eudicotyledons</taxon>
        <taxon>Gunneridae</taxon>
        <taxon>Pentapetalae</taxon>
        <taxon>asterids</taxon>
        <taxon>lamiids</taxon>
        <taxon>Solanales</taxon>
        <taxon>Solanaceae</taxon>
        <taxon>Solanoideae</taxon>
        <taxon>Solaneae</taxon>
        <taxon>Solanum</taxon>
    </lineage>
</organism>
<dbReference type="Proteomes" id="UP000824120">
    <property type="component" value="Chromosome 9"/>
</dbReference>
<evidence type="ECO:0000259" key="2">
    <source>
        <dbReference type="Pfam" id="PF03478"/>
    </source>
</evidence>
<accession>A0A9J5XA26</accession>
<reference evidence="3 4" key="1">
    <citation type="submission" date="2020-09" db="EMBL/GenBank/DDBJ databases">
        <title>De no assembly of potato wild relative species, Solanum commersonii.</title>
        <authorList>
            <person name="Cho K."/>
        </authorList>
    </citation>
    <scope>NUCLEOTIDE SEQUENCE [LARGE SCALE GENOMIC DNA]</scope>
    <source>
        <strain evidence="3">LZ3.2</strain>
        <tissue evidence="3">Leaf</tissue>
    </source>
</reference>
<dbReference type="OrthoDB" id="1263126at2759"/>
<keyword evidence="4" id="KW-1185">Reference proteome</keyword>
<feature type="domain" description="F-box" evidence="1">
    <location>
        <begin position="9"/>
        <end position="39"/>
    </location>
</feature>
<evidence type="ECO:0000259" key="1">
    <source>
        <dbReference type="Pfam" id="PF00646"/>
    </source>
</evidence>